<proteinExistence type="predicted"/>
<keyword evidence="1" id="KW-0812">Transmembrane</keyword>
<reference evidence="2 3" key="2">
    <citation type="submission" date="2018-03" db="EMBL/GenBank/DDBJ databases">
        <title>The comparative genomics of Bifidobacterium callitrichos reflects dietary carbohydrate utilization within the common marmoset gut.</title>
        <authorList>
            <person name="Rani A."/>
        </authorList>
    </citation>
    <scope>NUCLEOTIDE SEQUENCE [LARGE SCALE GENOMIC DNA]</scope>
    <source>
        <strain evidence="2 3">UMA51805</strain>
    </source>
</reference>
<sequence>MSMAILMPQAALVYDGQFNGDKENGHNSTVCRLCGDSDNGMTEKGIRPPFQWIGAVKDISGGKTYSFSGELPGILYSDYRFKGKTSYMLKMTKVTKPVTIRITKYIKTDDLHNPTVASFAAYTSGAVLGFSASNTSDQFYIEFSSDYDSTFAGYGNNLDYCAGETKALLQNIIMNSLQLKIVACVFMVIDHCAVFALPFIALPMHWIGRLAAPVFVYLCVWSCKYTRNIWKYVFSLYCASVIMIAVDALINSTSNVFNMLFQIALVIAILSLSKVRYRALFLLFYIVWQVLSSLLVISILPVWGDAAQYVLSIVLGNLVDGGYFWVLFGVALFYCRENDVVVSICVMTFSIIAFFTQNLGSELMTLVGQNSPVISIVQTFGYFGHWGPLVSNQWMMVFSCPLLCLYNKERGLYSKFVFYFFYPIHLIIIHAFMVMLNVSLGA</sequence>
<evidence type="ECO:0000313" key="3">
    <source>
        <dbReference type="Proteomes" id="UP000240228"/>
    </source>
</evidence>
<gene>
    <name evidence="2" type="ORF">CPA40_10800</name>
</gene>
<dbReference type="Pfam" id="PF05857">
    <property type="entry name" value="TraX"/>
    <property type="match status" value="1"/>
</dbReference>
<feature type="transmembrane region" description="Helical" evidence="1">
    <location>
        <begin position="380"/>
        <end position="404"/>
    </location>
</feature>
<organism evidence="2 3">
    <name type="scientific">Bifidobacterium callitrichos</name>
    <dbReference type="NCBI Taxonomy" id="762209"/>
    <lineage>
        <taxon>Bacteria</taxon>
        <taxon>Bacillati</taxon>
        <taxon>Actinomycetota</taxon>
        <taxon>Actinomycetes</taxon>
        <taxon>Bifidobacteriales</taxon>
        <taxon>Bifidobacteriaceae</taxon>
        <taxon>Bifidobacterium</taxon>
    </lineage>
</organism>
<accession>A0A2T3G7K7</accession>
<dbReference type="Proteomes" id="UP000240228">
    <property type="component" value="Unassembled WGS sequence"/>
</dbReference>
<feature type="transmembrane region" description="Helical" evidence="1">
    <location>
        <begin position="416"/>
        <end position="436"/>
    </location>
</feature>
<dbReference type="AlphaFoldDB" id="A0A2T3G7K7"/>
<feature type="transmembrane region" description="Helical" evidence="1">
    <location>
        <begin position="206"/>
        <end position="223"/>
    </location>
</feature>
<keyword evidence="1" id="KW-1133">Transmembrane helix</keyword>
<evidence type="ECO:0008006" key="4">
    <source>
        <dbReference type="Google" id="ProtNLM"/>
    </source>
</evidence>
<feature type="transmembrane region" description="Helical" evidence="1">
    <location>
        <begin position="340"/>
        <end position="360"/>
    </location>
</feature>
<keyword evidence="1" id="KW-0472">Membrane</keyword>
<feature type="transmembrane region" description="Helical" evidence="1">
    <location>
        <begin position="280"/>
        <end position="303"/>
    </location>
</feature>
<reference evidence="3" key="1">
    <citation type="submission" date="2017-09" db="EMBL/GenBank/DDBJ databases">
        <authorList>
            <person name="Sela D.A."/>
            <person name="Albert K."/>
        </authorList>
    </citation>
    <scope>NUCLEOTIDE SEQUENCE [LARGE SCALE GENOMIC DNA]</scope>
    <source>
        <strain evidence="3">UMA51805</strain>
    </source>
</reference>
<feature type="transmembrane region" description="Helical" evidence="1">
    <location>
        <begin position="309"/>
        <end position="333"/>
    </location>
</feature>
<dbReference type="EMBL" id="NWTX01000034">
    <property type="protein sequence ID" value="PST45475.1"/>
    <property type="molecule type" value="Genomic_DNA"/>
</dbReference>
<evidence type="ECO:0000313" key="2">
    <source>
        <dbReference type="EMBL" id="PST45475.1"/>
    </source>
</evidence>
<comment type="caution">
    <text evidence="2">The sequence shown here is derived from an EMBL/GenBank/DDBJ whole genome shotgun (WGS) entry which is preliminary data.</text>
</comment>
<feature type="transmembrane region" description="Helical" evidence="1">
    <location>
        <begin position="256"/>
        <end position="273"/>
    </location>
</feature>
<keyword evidence="3" id="KW-1185">Reference proteome</keyword>
<dbReference type="InterPro" id="IPR008875">
    <property type="entry name" value="TraX"/>
</dbReference>
<feature type="transmembrane region" description="Helical" evidence="1">
    <location>
        <begin position="230"/>
        <end position="250"/>
    </location>
</feature>
<protein>
    <recommendedName>
        <fullName evidence="4">TraX protein</fullName>
    </recommendedName>
</protein>
<evidence type="ECO:0000256" key="1">
    <source>
        <dbReference type="SAM" id="Phobius"/>
    </source>
</evidence>
<name>A0A2T3G7K7_9BIFI</name>